<dbReference type="Gene3D" id="3.40.630.30">
    <property type="match status" value="1"/>
</dbReference>
<dbReference type="GO" id="GO:0016747">
    <property type="term" value="F:acyltransferase activity, transferring groups other than amino-acyl groups"/>
    <property type="evidence" value="ECO:0007669"/>
    <property type="project" value="InterPro"/>
</dbReference>
<accession>A0A5M9X0F7</accession>
<sequence length="146" mass="17354">MYHYRKGQKKDLTHIIELSMLWQKEDITVGYENVAWTPEKLEKKMNDYFYIVELRGVVMGYAFGEIRCGNAEPVIADSYLEIHEVYIHPEHRSKGIGKELIKCLIDKASEHQIERALVGSSNRRWKDTASFYEELGFHMWYIQMYK</sequence>
<dbReference type="OrthoDB" id="2629074at2"/>
<dbReference type="InterPro" id="IPR000182">
    <property type="entry name" value="GNAT_dom"/>
</dbReference>
<comment type="caution">
    <text evidence="2">The sequence shown here is derived from an EMBL/GenBank/DDBJ whole genome shotgun (WGS) entry which is preliminary data.</text>
</comment>
<evidence type="ECO:0000313" key="2">
    <source>
        <dbReference type="EMBL" id="KAA8787093.1"/>
    </source>
</evidence>
<dbReference type="RefSeq" id="WP_123066765.1">
    <property type="nucleotide sequence ID" value="NZ_RIAS01000018.1"/>
</dbReference>
<protein>
    <submittedName>
        <fullName evidence="2">GNAT family N-acetyltransferase</fullName>
    </submittedName>
</protein>
<organism evidence="2 3">
    <name type="scientific">Paenibacillus amylolyticus</name>
    <dbReference type="NCBI Taxonomy" id="1451"/>
    <lineage>
        <taxon>Bacteria</taxon>
        <taxon>Bacillati</taxon>
        <taxon>Bacillota</taxon>
        <taxon>Bacilli</taxon>
        <taxon>Bacillales</taxon>
        <taxon>Paenibacillaceae</taxon>
        <taxon>Paenibacillus</taxon>
    </lineage>
</organism>
<feature type="domain" description="N-acetyltransferase" evidence="1">
    <location>
        <begin position="2"/>
        <end position="146"/>
    </location>
</feature>
<evidence type="ECO:0000313" key="3">
    <source>
        <dbReference type="Proteomes" id="UP000323664"/>
    </source>
</evidence>
<dbReference type="PROSITE" id="PS51186">
    <property type="entry name" value="GNAT"/>
    <property type="match status" value="1"/>
</dbReference>
<dbReference type="EMBL" id="RIAS01000018">
    <property type="protein sequence ID" value="KAA8787093.1"/>
    <property type="molecule type" value="Genomic_DNA"/>
</dbReference>
<name>A0A5M9X0F7_PAEAM</name>
<dbReference type="CDD" id="cd04301">
    <property type="entry name" value="NAT_SF"/>
    <property type="match status" value="1"/>
</dbReference>
<dbReference type="Pfam" id="PF00583">
    <property type="entry name" value="Acetyltransf_1"/>
    <property type="match status" value="1"/>
</dbReference>
<dbReference type="AlphaFoldDB" id="A0A5M9X0F7"/>
<gene>
    <name evidence="2" type="ORF">EC604_24990</name>
</gene>
<keyword evidence="2" id="KW-0808">Transferase</keyword>
<reference evidence="2 3" key="1">
    <citation type="journal article" date="2019" name="J. Ind. Microbiol. Biotechnol.">
        <title>Paenibacillus amylolyticus 27C64 has a diverse set of carbohydrate-active enzymes and complete pectin deconstruction system.</title>
        <authorList>
            <person name="Keggi C."/>
            <person name="Doran-Peterson J."/>
        </authorList>
    </citation>
    <scope>NUCLEOTIDE SEQUENCE [LARGE SCALE GENOMIC DNA]</scope>
    <source>
        <strain evidence="2 3">27C64</strain>
    </source>
</reference>
<proteinExistence type="predicted"/>
<evidence type="ECO:0000259" key="1">
    <source>
        <dbReference type="PROSITE" id="PS51186"/>
    </source>
</evidence>
<dbReference type="InterPro" id="IPR016181">
    <property type="entry name" value="Acyl_CoA_acyltransferase"/>
</dbReference>
<dbReference type="Proteomes" id="UP000323664">
    <property type="component" value="Unassembled WGS sequence"/>
</dbReference>
<dbReference type="SUPFAM" id="SSF55729">
    <property type="entry name" value="Acyl-CoA N-acyltransferases (Nat)"/>
    <property type="match status" value="1"/>
</dbReference>